<dbReference type="AlphaFoldDB" id="A0A0D0FTI5"/>
<dbReference type="Proteomes" id="UP000032049">
    <property type="component" value="Unassembled WGS sequence"/>
</dbReference>
<proteinExistence type="predicted"/>
<dbReference type="Pfam" id="PF14414">
    <property type="entry name" value="WHH"/>
    <property type="match status" value="1"/>
</dbReference>
<dbReference type="EMBL" id="JXRA01000084">
    <property type="protein sequence ID" value="KIO75764.1"/>
    <property type="molecule type" value="Genomic_DNA"/>
</dbReference>
<sequence>MYDFGVSVPSSPTENILGKSPTDWVWHHDIGNGVMQLVPKTQHTTGNVFLVQCTFMELVEWQYGDDRMNKYEIDNVNI</sequence>
<accession>A0A0D0FTI5</accession>
<comment type="caution">
    <text evidence="1">The sequence shown here is derived from an EMBL/GenBank/DDBJ whole genome shotgun (WGS) entry which is preliminary data.</text>
</comment>
<reference evidence="1 2" key="1">
    <citation type="submission" date="2015-01" db="EMBL/GenBank/DDBJ databases">
        <title>Draft genome sequence of Pedobacter sp. NL19 isolated from sludge of an effluent treatment pond in an abandoned uranium mine.</title>
        <authorList>
            <person name="Santos T."/>
            <person name="Caetano T."/>
            <person name="Covas C."/>
            <person name="Cruz A."/>
            <person name="Mendo S."/>
        </authorList>
    </citation>
    <scope>NUCLEOTIDE SEQUENCE [LARGE SCALE GENOMIC DNA]</scope>
    <source>
        <strain evidence="1 2">NL19</strain>
    </source>
</reference>
<evidence type="ECO:0000313" key="2">
    <source>
        <dbReference type="Proteomes" id="UP000032049"/>
    </source>
</evidence>
<dbReference type="STRING" id="1503925.TH53_18785"/>
<protein>
    <submittedName>
        <fullName evidence="1">Uncharacterized protein</fullName>
    </submittedName>
</protein>
<gene>
    <name evidence="1" type="ORF">TH53_18785</name>
</gene>
<name>A0A0D0FTI5_9SPHI</name>
<organism evidence="1 2">
    <name type="scientific">Pedobacter lusitanus</name>
    <dbReference type="NCBI Taxonomy" id="1503925"/>
    <lineage>
        <taxon>Bacteria</taxon>
        <taxon>Pseudomonadati</taxon>
        <taxon>Bacteroidota</taxon>
        <taxon>Sphingobacteriia</taxon>
        <taxon>Sphingobacteriales</taxon>
        <taxon>Sphingobacteriaceae</taxon>
        <taxon>Pedobacter</taxon>
    </lineage>
</organism>
<evidence type="ECO:0000313" key="1">
    <source>
        <dbReference type="EMBL" id="KIO75764.1"/>
    </source>
</evidence>
<dbReference type="InterPro" id="IPR032869">
    <property type="entry name" value="WHH_dom_containing"/>
</dbReference>
<keyword evidence="2" id="KW-1185">Reference proteome</keyword>